<comment type="similarity">
    <text evidence="2">Belongs to the SLX4 family.</text>
</comment>
<keyword evidence="6" id="KW-0539">Nucleus</keyword>
<keyword evidence="9" id="KW-0540">Nuclease</keyword>
<name>A0ABR0K910_9EURO</name>
<evidence type="ECO:0000313" key="10">
    <source>
        <dbReference type="Proteomes" id="UP001345013"/>
    </source>
</evidence>
<keyword evidence="4" id="KW-0233">DNA recombination</keyword>
<dbReference type="Proteomes" id="UP001345013">
    <property type="component" value="Unassembled WGS sequence"/>
</dbReference>
<dbReference type="EMBL" id="JAVRRG010000073">
    <property type="protein sequence ID" value="KAK5089638.1"/>
    <property type="molecule type" value="Genomic_DNA"/>
</dbReference>
<evidence type="ECO:0000256" key="5">
    <source>
        <dbReference type="ARBA" id="ARBA00023204"/>
    </source>
</evidence>
<feature type="compositionally biased region" description="Low complexity" evidence="8">
    <location>
        <begin position="427"/>
        <end position="437"/>
    </location>
</feature>
<keyword evidence="3" id="KW-0227">DNA damage</keyword>
<feature type="compositionally biased region" description="Pro residues" evidence="8">
    <location>
        <begin position="77"/>
        <end position="89"/>
    </location>
</feature>
<evidence type="ECO:0000256" key="3">
    <source>
        <dbReference type="ARBA" id="ARBA00022763"/>
    </source>
</evidence>
<evidence type="ECO:0000256" key="6">
    <source>
        <dbReference type="ARBA" id="ARBA00023242"/>
    </source>
</evidence>
<feature type="compositionally biased region" description="Polar residues" evidence="8">
    <location>
        <begin position="611"/>
        <end position="621"/>
    </location>
</feature>
<dbReference type="GO" id="GO:0004519">
    <property type="term" value="F:endonuclease activity"/>
    <property type="evidence" value="ECO:0007669"/>
    <property type="project" value="UniProtKB-KW"/>
</dbReference>
<feature type="compositionally biased region" description="Polar residues" evidence="8">
    <location>
        <begin position="45"/>
        <end position="57"/>
    </location>
</feature>
<evidence type="ECO:0000256" key="7">
    <source>
        <dbReference type="ARBA" id="ARBA00029496"/>
    </source>
</evidence>
<feature type="region of interest" description="Disordered" evidence="8">
    <location>
        <begin position="1"/>
        <end position="155"/>
    </location>
</feature>
<feature type="region of interest" description="Disordered" evidence="8">
    <location>
        <begin position="581"/>
        <end position="624"/>
    </location>
</feature>
<evidence type="ECO:0000256" key="4">
    <source>
        <dbReference type="ARBA" id="ARBA00023172"/>
    </source>
</evidence>
<comment type="caution">
    <text evidence="9">The sequence shown here is derived from an EMBL/GenBank/DDBJ whole genome shotgun (WGS) entry which is preliminary data.</text>
</comment>
<keyword evidence="9" id="KW-0378">Hydrolase</keyword>
<feature type="compositionally biased region" description="Pro residues" evidence="8">
    <location>
        <begin position="677"/>
        <end position="687"/>
    </location>
</feature>
<feature type="region of interest" description="Disordered" evidence="8">
    <location>
        <begin position="653"/>
        <end position="722"/>
    </location>
</feature>
<evidence type="ECO:0000313" key="9">
    <source>
        <dbReference type="EMBL" id="KAK5089638.1"/>
    </source>
</evidence>
<reference evidence="9 10" key="1">
    <citation type="submission" date="2023-08" db="EMBL/GenBank/DDBJ databases">
        <title>Black Yeasts Isolated from many extreme environments.</title>
        <authorList>
            <person name="Coleine C."/>
            <person name="Stajich J.E."/>
            <person name="Selbmann L."/>
        </authorList>
    </citation>
    <scope>NUCLEOTIDE SEQUENCE [LARGE SCALE GENOMIC DNA]</scope>
    <source>
        <strain evidence="9 10">CCFEE 5885</strain>
    </source>
</reference>
<feature type="compositionally biased region" description="Basic and acidic residues" evidence="8">
    <location>
        <begin position="596"/>
        <end position="605"/>
    </location>
</feature>
<feature type="region of interest" description="Disordered" evidence="8">
    <location>
        <begin position="427"/>
        <end position="484"/>
    </location>
</feature>
<keyword evidence="10" id="KW-1185">Reference proteome</keyword>
<evidence type="ECO:0000256" key="8">
    <source>
        <dbReference type="SAM" id="MobiDB-lite"/>
    </source>
</evidence>
<dbReference type="Pfam" id="PF09494">
    <property type="entry name" value="Slx4"/>
    <property type="match status" value="1"/>
</dbReference>
<organism evidence="9 10">
    <name type="scientific">Lithohypha guttulata</name>
    <dbReference type="NCBI Taxonomy" id="1690604"/>
    <lineage>
        <taxon>Eukaryota</taxon>
        <taxon>Fungi</taxon>
        <taxon>Dikarya</taxon>
        <taxon>Ascomycota</taxon>
        <taxon>Pezizomycotina</taxon>
        <taxon>Eurotiomycetes</taxon>
        <taxon>Chaetothyriomycetidae</taxon>
        <taxon>Chaetothyriales</taxon>
        <taxon>Trichomeriaceae</taxon>
        <taxon>Lithohypha</taxon>
    </lineage>
</organism>
<dbReference type="InterPro" id="IPR018574">
    <property type="entry name" value="Structure-sp_endonuc_su_Slx4"/>
</dbReference>
<keyword evidence="5" id="KW-0234">DNA repair</keyword>
<gene>
    <name evidence="9" type="primary">SLX4</name>
    <name evidence="9" type="ORF">LTR24_006006</name>
</gene>
<feature type="compositionally biased region" description="Polar residues" evidence="8">
    <location>
        <begin position="703"/>
        <end position="720"/>
    </location>
</feature>
<feature type="compositionally biased region" description="Basic residues" evidence="8">
    <location>
        <begin position="584"/>
        <end position="595"/>
    </location>
</feature>
<feature type="compositionally biased region" description="Low complexity" evidence="8">
    <location>
        <begin position="18"/>
        <end position="27"/>
    </location>
</feature>
<proteinExistence type="inferred from homology"/>
<comment type="subcellular location">
    <subcellularLocation>
        <location evidence="1">Nucleus</location>
    </subcellularLocation>
</comment>
<keyword evidence="9" id="KW-0255">Endonuclease</keyword>
<feature type="compositionally biased region" description="Low complexity" evidence="8">
    <location>
        <begin position="444"/>
        <end position="470"/>
    </location>
</feature>
<sequence>MSAAIVISSSPAGTFARSPTPIEISSPSPSPAKASGNQKLGEYKTLQTTRDSFSTSFVPAKQILGTRSSAENVPVGSPSPPKFKPPPSASPVKVRRPALPLGAVDPQPQKILPSDVRKKKKAVSVGPLQLKKATARKKDWTPTKPTAAGSAETGSGFGINLAQTFAHSQGNEGVERAANSGDGALTKRRKIDLTSVGHEAAMSKLNPVARTTKPRSKSPVKKGLTITARATSHYFGQDQKDEGTLMTQWMASTQARRDAEGDPDTFEVKVKKKIAFKLKKPKTRLRSPETVLKTLDSQEVVFATLSQCARDESPTLIRDTTEAVKQSVQDLPSSPVRTQQTAIYSVESMTPQKIGTARFQSRKSLWTAADRDENDALLHMDDPFDPPAVRDAFAGKDALFEHAVGIPNVDGSRNSLGLLATLKPEETAALSSEETTTFDIDDVTTPPQTTKPAAPVHTRSYSTSSRSPSSKGTKGLGKAPDGEHGLQAISADSAEPAKNKVPAKPNYASWTDEQLKEKVKTYGFKRIRARKTMIDKLDEVWAEQNGLDPVKVKAATKAASQTKKVLQGGDILGTVHALAARPIPKVKKPRAKRSKKDGEHDASERKKGKGSSEQQADSTAIQDDIVDISELDTSNAFDRLAQMTTFADDVLDSFEPSTAPVKGTGVKANTKKKQRPLTPPPTIPPKPTQGSSPGFASPRRQRSASPTTLADTSSSFSRTQEVPLKSLIRQATAHHPPDYATRNHQTHPTWHEKILMYDPIVLEDFTVWLNTEGFNAIGEDAEIDIMEVKHWCQENGICCLWKGGWRGNKKAAKAEE</sequence>
<evidence type="ECO:0000256" key="1">
    <source>
        <dbReference type="ARBA" id="ARBA00004123"/>
    </source>
</evidence>
<evidence type="ECO:0000256" key="2">
    <source>
        <dbReference type="ARBA" id="ARBA00006661"/>
    </source>
</evidence>
<accession>A0ABR0K910</accession>
<protein>
    <recommendedName>
        <fullName evidence="7">Structure-specific endonuclease subunit SLX4</fullName>
    </recommendedName>
</protein>